<dbReference type="KEGG" id="xfs:D934_09110"/>
<sequence>MGKLTGLKADLAQLVRLALAEQAEDVHLFAARLVRKYRGH</sequence>
<protein>
    <submittedName>
        <fullName evidence="1">Uncharacterized protein</fullName>
    </submittedName>
</protein>
<dbReference type="EMBL" id="CP006696">
    <property type="protein sequence ID" value="AIC11418.1"/>
    <property type="molecule type" value="Genomic_DNA"/>
</dbReference>
<dbReference type="AlphaFoldDB" id="A0A060H7A1"/>
<evidence type="ECO:0000313" key="1">
    <source>
        <dbReference type="EMBL" id="AIC11418.1"/>
    </source>
</evidence>
<reference evidence="1 2" key="1">
    <citation type="submission" date="2013-08" db="EMBL/GenBank/DDBJ databases">
        <authorList>
            <person name="Stouthamer R."/>
            <person name="Nunney L."/>
        </authorList>
    </citation>
    <scope>NUCLEOTIDE SEQUENCE [LARGE SCALE GENOMIC DNA]</scope>
    <source>
        <strain evidence="2">ann-1</strain>
    </source>
</reference>
<dbReference type="HOGENOM" id="CLU_3298872_0_0_6"/>
<dbReference type="Proteomes" id="UP000027215">
    <property type="component" value="Chromosome"/>
</dbReference>
<dbReference type="PATRIC" id="fig|155920.8.peg.2116"/>
<organism evidence="1 2">
    <name type="scientific">Xylella fastidiosa subsp. sandyi Ann-1</name>
    <dbReference type="NCBI Taxonomy" id="155920"/>
    <lineage>
        <taxon>Bacteria</taxon>
        <taxon>Pseudomonadati</taxon>
        <taxon>Pseudomonadota</taxon>
        <taxon>Gammaproteobacteria</taxon>
        <taxon>Lysobacterales</taxon>
        <taxon>Lysobacteraceae</taxon>
        <taxon>Xylella</taxon>
    </lineage>
</organism>
<accession>A0A060H7A1</accession>
<proteinExistence type="predicted"/>
<gene>
    <name evidence="1" type="ORF">D934_09110</name>
</gene>
<name>A0A060H7A1_XYLFS</name>
<evidence type="ECO:0000313" key="2">
    <source>
        <dbReference type="Proteomes" id="UP000027215"/>
    </source>
</evidence>